<protein>
    <submittedName>
        <fullName evidence="1">Uncharacterized protein</fullName>
    </submittedName>
</protein>
<dbReference type="GeneID" id="59288944"/>
<gene>
    <name evidence="1" type="ORF">HO173_007287</name>
</gene>
<proteinExistence type="predicted"/>
<sequence>MATTHWKIITAAMADDPILLRNSVIAKFGHFFQTQDLAAILQMEPGWTYCYYDVIDPGPLPRVIVFRPPRGEPRFGTVRVVNGDQTSVLWDVFSEPDLSARSIYMGYFPPACVCHLKDVDTKLVTFPGIQ</sequence>
<accession>A0A8H6FU00</accession>
<dbReference type="RefSeq" id="XP_037164052.1">
    <property type="nucleotide sequence ID" value="XM_037309191.1"/>
</dbReference>
<dbReference type="AlphaFoldDB" id="A0A8H6FU00"/>
<dbReference type="Proteomes" id="UP000578531">
    <property type="component" value="Unassembled WGS sequence"/>
</dbReference>
<evidence type="ECO:0000313" key="2">
    <source>
        <dbReference type="Proteomes" id="UP000578531"/>
    </source>
</evidence>
<organism evidence="1 2">
    <name type="scientific">Letharia columbiana</name>
    <dbReference type="NCBI Taxonomy" id="112416"/>
    <lineage>
        <taxon>Eukaryota</taxon>
        <taxon>Fungi</taxon>
        <taxon>Dikarya</taxon>
        <taxon>Ascomycota</taxon>
        <taxon>Pezizomycotina</taxon>
        <taxon>Lecanoromycetes</taxon>
        <taxon>OSLEUM clade</taxon>
        <taxon>Lecanoromycetidae</taxon>
        <taxon>Lecanorales</taxon>
        <taxon>Lecanorineae</taxon>
        <taxon>Parmeliaceae</taxon>
        <taxon>Letharia</taxon>
    </lineage>
</organism>
<comment type="caution">
    <text evidence="1">The sequence shown here is derived from an EMBL/GenBank/DDBJ whole genome shotgun (WGS) entry which is preliminary data.</text>
</comment>
<evidence type="ECO:0000313" key="1">
    <source>
        <dbReference type="EMBL" id="KAF6234661.1"/>
    </source>
</evidence>
<keyword evidence="2" id="KW-1185">Reference proteome</keyword>
<dbReference type="EMBL" id="JACCJC010000029">
    <property type="protein sequence ID" value="KAF6234661.1"/>
    <property type="molecule type" value="Genomic_DNA"/>
</dbReference>
<name>A0A8H6FU00_9LECA</name>
<reference evidence="1 2" key="1">
    <citation type="journal article" date="2020" name="Genomics">
        <title>Complete, high-quality genomes from long-read metagenomic sequencing of two wolf lichen thalli reveals enigmatic genome architecture.</title>
        <authorList>
            <person name="McKenzie S.K."/>
            <person name="Walston R.F."/>
            <person name="Allen J.L."/>
        </authorList>
    </citation>
    <scope>NUCLEOTIDE SEQUENCE [LARGE SCALE GENOMIC DNA]</scope>
    <source>
        <strain evidence="1">WasteWater2</strain>
    </source>
</reference>